<dbReference type="GO" id="GO:0005975">
    <property type="term" value="P:carbohydrate metabolic process"/>
    <property type="evidence" value="ECO:0007669"/>
    <property type="project" value="InterPro"/>
</dbReference>
<dbReference type="Gene3D" id="3.20.20.80">
    <property type="entry name" value="Glycosidases"/>
    <property type="match status" value="1"/>
</dbReference>
<keyword evidence="10" id="KW-1185">Reference proteome</keyword>
<dbReference type="NCBIfam" id="TIGR00217">
    <property type="entry name" value="malQ"/>
    <property type="match status" value="1"/>
</dbReference>
<keyword evidence="6" id="KW-0119">Carbohydrate metabolism</keyword>
<dbReference type="KEGG" id="tuz:TUZN_0346"/>
<dbReference type="Proteomes" id="UP000008138">
    <property type="component" value="Chromosome"/>
</dbReference>
<reference evidence="9 10" key="1">
    <citation type="journal article" date="2011" name="J. Bacteriol.">
        <title>Complete genome sequence of the thermoacidophilic crenarchaeon Thermoproteus uzoniensis 768-20.</title>
        <authorList>
            <person name="Mardanov A.V."/>
            <person name="Gumerov V.M."/>
            <person name="Beletsky A.V."/>
            <person name="Prokofeva M.I."/>
            <person name="Bonch-Osmolovskaya E.A."/>
            <person name="Ravin N.V."/>
            <person name="Skryabin K.G."/>
        </authorList>
    </citation>
    <scope>NUCLEOTIDE SEQUENCE [LARGE SCALE GENOMIC DNA]</scope>
    <source>
        <strain evidence="9 10">768-20</strain>
    </source>
</reference>
<comment type="catalytic activity">
    <reaction evidence="1">
        <text>Transfers a segment of a (1-&gt;4)-alpha-D-glucan to a new position in an acceptor, which may be glucose or a (1-&gt;4)-alpha-D-glucan.</text>
        <dbReference type="EC" id="2.4.1.25"/>
    </reaction>
</comment>
<proteinExistence type="inferred from homology"/>
<dbReference type="STRING" id="999630.TUZN_0346"/>
<organism evidence="9 10">
    <name type="scientific">Thermoproteus uzoniensis (strain 768-20)</name>
    <dbReference type="NCBI Taxonomy" id="999630"/>
    <lineage>
        <taxon>Archaea</taxon>
        <taxon>Thermoproteota</taxon>
        <taxon>Thermoprotei</taxon>
        <taxon>Thermoproteales</taxon>
        <taxon>Thermoproteaceae</taxon>
        <taxon>Thermoproteus</taxon>
    </lineage>
</organism>
<name>F2L2Q5_THEU7</name>
<evidence type="ECO:0000256" key="8">
    <source>
        <dbReference type="ARBA" id="ARBA00031501"/>
    </source>
</evidence>
<dbReference type="HOGENOM" id="CLU_014132_1_0_2"/>
<accession>F2L2Q5</accession>
<keyword evidence="5" id="KW-0808">Transferase</keyword>
<dbReference type="PANTHER" id="PTHR32438:SF5">
    <property type="entry name" value="4-ALPHA-GLUCANOTRANSFERASE DPE1, CHLOROPLASTIC_AMYLOPLASTIC"/>
    <property type="match status" value="1"/>
</dbReference>
<evidence type="ECO:0000256" key="3">
    <source>
        <dbReference type="ARBA" id="ARBA00012560"/>
    </source>
</evidence>
<dbReference type="NCBIfam" id="NF011080">
    <property type="entry name" value="PRK14508.1-3"/>
    <property type="match status" value="1"/>
</dbReference>
<evidence type="ECO:0000256" key="5">
    <source>
        <dbReference type="ARBA" id="ARBA00022679"/>
    </source>
</evidence>
<keyword evidence="4" id="KW-0328">Glycosyltransferase</keyword>
<evidence type="ECO:0000256" key="1">
    <source>
        <dbReference type="ARBA" id="ARBA00000439"/>
    </source>
</evidence>
<gene>
    <name evidence="9" type="ordered locus">TUZN_0346</name>
</gene>
<evidence type="ECO:0000256" key="6">
    <source>
        <dbReference type="ARBA" id="ARBA00023277"/>
    </source>
</evidence>
<evidence type="ECO:0000256" key="7">
    <source>
        <dbReference type="ARBA" id="ARBA00031423"/>
    </source>
</evidence>
<dbReference type="GeneID" id="10359892"/>
<evidence type="ECO:0000256" key="2">
    <source>
        <dbReference type="ARBA" id="ARBA00005684"/>
    </source>
</evidence>
<evidence type="ECO:0000256" key="4">
    <source>
        <dbReference type="ARBA" id="ARBA00022676"/>
    </source>
</evidence>
<evidence type="ECO:0000313" key="9">
    <source>
        <dbReference type="EMBL" id="AEA11843.1"/>
    </source>
</evidence>
<dbReference type="RefSeq" id="WP_013679179.1">
    <property type="nucleotide sequence ID" value="NC_015315.1"/>
</dbReference>
<dbReference type="SUPFAM" id="SSF51445">
    <property type="entry name" value="(Trans)glycosidases"/>
    <property type="match status" value="1"/>
</dbReference>
<dbReference type="InterPro" id="IPR017853">
    <property type="entry name" value="GH"/>
</dbReference>
<dbReference type="Pfam" id="PF02446">
    <property type="entry name" value="Glyco_hydro_77"/>
    <property type="match status" value="1"/>
</dbReference>
<reference key="2">
    <citation type="submission" date="2011-03" db="EMBL/GenBank/DDBJ databases">
        <title>Complete genome sequence of the thermoacidophilic crenarchaeon Thermoproteus uzoniensis 768-20.</title>
        <authorList>
            <person name="Mardanov A.V."/>
            <person name="Gumerov V.M."/>
            <person name="Beletsky A.V."/>
            <person name="Prokofeva M.I."/>
            <person name="Bonch-Osmolovskaya E.A."/>
            <person name="Ravin N.V."/>
            <person name="Skryabin K.G."/>
        </authorList>
    </citation>
    <scope>NUCLEOTIDE SEQUENCE</scope>
    <source>
        <strain>768-20</strain>
    </source>
</reference>
<dbReference type="SMR" id="F2L2Q5"/>
<dbReference type="eggNOG" id="arCOG04681">
    <property type="taxonomic scope" value="Archaea"/>
</dbReference>
<dbReference type="GO" id="GO:0004134">
    <property type="term" value="F:4-alpha-glucanotransferase activity"/>
    <property type="evidence" value="ECO:0007669"/>
    <property type="project" value="UniProtKB-EC"/>
</dbReference>
<dbReference type="AlphaFoldDB" id="F2L2Q5"/>
<dbReference type="EMBL" id="CP002590">
    <property type="protein sequence ID" value="AEA11843.1"/>
    <property type="molecule type" value="Genomic_DNA"/>
</dbReference>
<dbReference type="EC" id="2.4.1.25" evidence="3"/>
<sequence length="481" mass="55593">MLRGAGILLPLFSLPGPHGIGDMGPAAYRFVEFLRDAGQTYWQLLPLNPVLPEYDNSPYSSTSSFAGEPAYISLELLAEQGVLRRSASAEFGAGRADYEAARAYKVKIIAEAERPKDLDEFVGRNEWLEDYALYSALREYFGRPWVEWPRELRDRDPAALRQWREKLRRRIELEYLLQYFFWTQWRELKRHANSLGIFLIGDLPIYLSLDSADVWAHRELFKLDAEGRPLYVAGVPPDYFSPTGQLWGNPVYDWDAMRKEGFRWWLDRLRYTLSVFDYVRLDHFRGYAAYWEVPAGEKTAVNGRWVPAPGGELLERARDELGGLKIIAEDLGYITPDVVELRDRFGLPGMRVLQFAWDGNPANEHKPHNHVKNSVVYTGTHDNNTIVGWFFREASPKARREALEYMGRRSAKDIHWAFIRLAYFSVADVAVVPMQDFMGLGPEARINRPGTRGGNWVWRMTELPGRALARRIRRLARLYGR</sequence>
<dbReference type="OrthoDB" id="104697at2157"/>
<protein>
    <recommendedName>
        <fullName evidence="3">4-alpha-glucanotransferase</fullName>
        <ecNumber evidence="3">2.4.1.25</ecNumber>
    </recommendedName>
    <alternativeName>
        <fullName evidence="7">Amylomaltase</fullName>
    </alternativeName>
    <alternativeName>
        <fullName evidence="8">Disproportionating enzyme</fullName>
    </alternativeName>
</protein>
<evidence type="ECO:0000313" key="10">
    <source>
        <dbReference type="Proteomes" id="UP000008138"/>
    </source>
</evidence>
<dbReference type="InterPro" id="IPR003385">
    <property type="entry name" value="Glyco_hydro_77"/>
</dbReference>
<comment type="similarity">
    <text evidence="2">Belongs to the disproportionating enzyme family.</text>
</comment>
<dbReference type="PANTHER" id="PTHR32438">
    <property type="entry name" value="4-ALPHA-GLUCANOTRANSFERASE DPE1, CHLOROPLASTIC/AMYLOPLASTIC"/>
    <property type="match status" value="1"/>
</dbReference>